<organism evidence="1">
    <name type="scientific">Anguilla anguilla</name>
    <name type="common">European freshwater eel</name>
    <name type="synonym">Muraena anguilla</name>
    <dbReference type="NCBI Taxonomy" id="7936"/>
    <lineage>
        <taxon>Eukaryota</taxon>
        <taxon>Metazoa</taxon>
        <taxon>Chordata</taxon>
        <taxon>Craniata</taxon>
        <taxon>Vertebrata</taxon>
        <taxon>Euteleostomi</taxon>
        <taxon>Actinopterygii</taxon>
        <taxon>Neopterygii</taxon>
        <taxon>Teleostei</taxon>
        <taxon>Anguilliformes</taxon>
        <taxon>Anguillidae</taxon>
        <taxon>Anguilla</taxon>
    </lineage>
</organism>
<dbReference type="EMBL" id="GBXM01038515">
    <property type="protein sequence ID" value="JAH70062.1"/>
    <property type="molecule type" value="Transcribed_RNA"/>
</dbReference>
<accession>A0A0E9UW70</accession>
<protein>
    <submittedName>
        <fullName evidence="1">Uncharacterized protein</fullName>
    </submittedName>
</protein>
<sequence length="9" mass="1158">MWHLLCVTR</sequence>
<proteinExistence type="predicted"/>
<name>A0A0E9UW70_ANGAN</name>
<reference evidence="1" key="1">
    <citation type="submission" date="2014-11" db="EMBL/GenBank/DDBJ databases">
        <authorList>
            <person name="Amaro Gonzalez C."/>
        </authorList>
    </citation>
    <scope>NUCLEOTIDE SEQUENCE</scope>
</reference>
<evidence type="ECO:0000313" key="1">
    <source>
        <dbReference type="EMBL" id="JAH70062.1"/>
    </source>
</evidence>
<reference evidence="1" key="2">
    <citation type="journal article" date="2015" name="Fish Shellfish Immunol.">
        <title>Early steps in the European eel (Anguilla anguilla)-Vibrio vulnificus interaction in the gills: Role of the RtxA13 toxin.</title>
        <authorList>
            <person name="Callol A."/>
            <person name="Pajuelo D."/>
            <person name="Ebbesson L."/>
            <person name="Teles M."/>
            <person name="MacKenzie S."/>
            <person name="Amaro C."/>
        </authorList>
    </citation>
    <scope>NUCLEOTIDE SEQUENCE</scope>
</reference>